<name>A0A7Z7LGR5_9BACT</name>
<dbReference type="GO" id="GO:0052621">
    <property type="term" value="F:diguanylate cyclase activity"/>
    <property type="evidence" value="ECO:0007669"/>
    <property type="project" value="UniProtKB-EC"/>
</dbReference>
<dbReference type="Pfam" id="PF00990">
    <property type="entry name" value="GGDEF"/>
    <property type="match status" value="1"/>
</dbReference>
<dbReference type="InterPro" id="IPR050469">
    <property type="entry name" value="Diguanylate_Cyclase"/>
</dbReference>
<evidence type="ECO:0000313" key="3">
    <source>
        <dbReference type="Proteomes" id="UP000250796"/>
    </source>
</evidence>
<sequence length="660" mass="73877">MSIHSGKLISSIEKISSLPILEGEEINVAMEILSLAGRSISADCLYFYRTGYIEKGEKTDFPLVEWISPSISEICSSLRKTHEYTEEDIETLSRLEKGEIVFSQLGSRVSIPVMKDRFYGVICCEDYSENRIWSDDEIAFLRIVGHSVASLFIFHSLTSAEDSKDLQLLKDTEYQLILRDSVIGTINEISMLSLKAKTLEEAAGIIIAEISGKPGVYRCRLSISRKINNNIDVSSDESFGIPSSVGQIEDQTIEVDGPGYLLSRYLKNGAAYRKLCISMELDSDSTGTLEVIFDGSGKLDGSISCLLGLVGNFLKLALNRVKYLSENERSRKISESLRRSTEIITKSLRMERTIKIIVKELSKVIPFYSASLQLLDGNELVVVGGKWPNQLDFTGRHFKIEEGSPGYDVLYRSKAILSTQAQKDYPQFNIPDFRFIKSWMGVPLIIKEKPIGIIAVDSDRENAFDCLHLEALKAFADIASIGINNSRLHEEVEQQAIRDYLTGIYNRRGLFELGESELKKAQRYHTDTGLIMFDIDNFKKLNDKYGHLAGDFVLKAATKICGSELRSADIFARYGGDEFVVILPMTDLARTREAAKRLCNALCSNTLEYNETTFNICASFGVTSYQREDTLEGMIKRADRSLYISKNAGGNRVSEGESSD</sequence>
<dbReference type="Proteomes" id="UP000250796">
    <property type="component" value="Chromosome MESINF"/>
</dbReference>
<dbReference type="SMART" id="SM00065">
    <property type="entry name" value="GAF"/>
    <property type="match status" value="1"/>
</dbReference>
<dbReference type="EMBL" id="LS974202">
    <property type="protein sequence ID" value="SSC13786.1"/>
    <property type="molecule type" value="Genomic_DNA"/>
</dbReference>
<dbReference type="NCBIfam" id="TIGR00254">
    <property type="entry name" value="GGDEF"/>
    <property type="match status" value="1"/>
</dbReference>
<dbReference type="PROSITE" id="PS50887">
    <property type="entry name" value="GGDEF"/>
    <property type="match status" value="1"/>
</dbReference>
<dbReference type="GO" id="GO:0005886">
    <property type="term" value="C:plasma membrane"/>
    <property type="evidence" value="ECO:0007669"/>
    <property type="project" value="TreeGrafter"/>
</dbReference>
<keyword evidence="2" id="KW-0548">Nucleotidyltransferase</keyword>
<dbReference type="InterPro" id="IPR000160">
    <property type="entry name" value="GGDEF_dom"/>
</dbReference>
<dbReference type="InterPro" id="IPR029016">
    <property type="entry name" value="GAF-like_dom_sf"/>
</dbReference>
<dbReference type="SMART" id="SM00267">
    <property type="entry name" value="GGDEF"/>
    <property type="match status" value="1"/>
</dbReference>
<dbReference type="SUPFAM" id="SSF55781">
    <property type="entry name" value="GAF domain-like"/>
    <property type="match status" value="2"/>
</dbReference>
<dbReference type="FunFam" id="3.30.70.270:FF:000001">
    <property type="entry name" value="Diguanylate cyclase domain protein"/>
    <property type="match status" value="1"/>
</dbReference>
<feature type="domain" description="GGDEF" evidence="1">
    <location>
        <begin position="526"/>
        <end position="658"/>
    </location>
</feature>
<evidence type="ECO:0000259" key="1">
    <source>
        <dbReference type="PROSITE" id="PS50887"/>
    </source>
</evidence>
<dbReference type="InterPro" id="IPR043128">
    <property type="entry name" value="Rev_trsase/Diguanyl_cyclase"/>
</dbReference>
<evidence type="ECO:0000313" key="2">
    <source>
        <dbReference type="EMBL" id="SSC13786.1"/>
    </source>
</evidence>
<dbReference type="EC" id="2.7.7.65" evidence="2"/>
<dbReference type="RefSeq" id="WP_169699893.1">
    <property type="nucleotide sequence ID" value="NZ_LS974202.1"/>
</dbReference>
<dbReference type="InterPro" id="IPR029787">
    <property type="entry name" value="Nucleotide_cyclase"/>
</dbReference>
<dbReference type="InterPro" id="IPR003018">
    <property type="entry name" value="GAF"/>
</dbReference>
<dbReference type="Gene3D" id="3.30.450.40">
    <property type="match status" value="1"/>
</dbReference>
<dbReference type="Pfam" id="PF13185">
    <property type="entry name" value="GAF_2"/>
    <property type="match status" value="1"/>
</dbReference>
<dbReference type="KEGG" id="minf:MESINF_2346"/>
<dbReference type="GO" id="GO:1902201">
    <property type="term" value="P:negative regulation of bacterial-type flagellum-dependent cell motility"/>
    <property type="evidence" value="ECO:0007669"/>
    <property type="project" value="TreeGrafter"/>
</dbReference>
<proteinExistence type="predicted"/>
<keyword evidence="3" id="KW-1185">Reference proteome</keyword>
<dbReference type="CDD" id="cd01949">
    <property type="entry name" value="GGDEF"/>
    <property type="match status" value="1"/>
</dbReference>
<dbReference type="SUPFAM" id="SSF55073">
    <property type="entry name" value="Nucleotide cyclase"/>
    <property type="match status" value="1"/>
</dbReference>
<protein>
    <submittedName>
        <fullName evidence="2">Putative Diguanylate cyclase</fullName>
        <ecNumber evidence="2">2.7.7.65</ecNumber>
    </submittedName>
</protein>
<reference evidence="2 3" key="1">
    <citation type="submission" date="2017-01" db="EMBL/GenBank/DDBJ databases">
        <authorList>
            <person name="Erauso G."/>
        </authorList>
    </citation>
    <scope>NUCLEOTIDE SEQUENCE [LARGE SCALE GENOMIC DNA]</scope>
    <source>
        <strain evidence="2">MESINF1</strain>
    </source>
</reference>
<dbReference type="PANTHER" id="PTHR45138:SF9">
    <property type="entry name" value="DIGUANYLATE CYCLASE DGCM-RELATED"/>
    <property type="match status" value="1"/>
</dbReference>
<accession>A0A7Z7LGR5</accession>
<dbReference type="GO" id="GO:0043709">
    <property type="term" value="P:cell adhesion involved in single-species biofilm formation"/>
    <property type="evidence" value="ECO:0007669"/>
    <property type="project" value="TreeGrafter"/>
</dbReference>
<dbReference type="PANTHER" id="PTHR45138">
    <property type="entry name" value="REGULATORY COMPONENTS OF SENSORY TRANSDUCTION SYSTEM"/>
    <property type="match status" value="1"/>
</dbReference>
<dbReference type="Gene3D" id="3.30.70.270">
    <property type="match status" value="1"/>
</dbReference>
<gene>
    <name evidence="2" type="ORF">MESINF_2346</name>
</gene>
<organism evidence="2 3">
    <name type="scientific">Mesotoga infera</name>
    <dbReference type="NCBI Taxonomy" id="1236046"/>
    <lineage>
        <taxon>Bacteria</taxon>
        <taxon>Thermotogati</taxon>
        <taxon>Thermotogota</taxon>
        <taxon>Thermotogae</taxon>
        <taxon>Kosmotogales</taxon>
        <taxon>Kosmotogaceae</taxon>
        <taxon>Mesotoga</taxon>
    </lineage>
</organism>
<dbReference type="AlphaFoldDB" id="A0A7Z7LGR5"/>
<keyword evidence="2" id="KW-0808">Transferase</keyword>